<gene>
    <name evidence="5" type="ORF">SAMN04488694_110127</name>
    <name evidence="4" type="ORF">SAMN05192552_1005107</name>
</gene>
<dbReference type="Pfam" id="PF04967">
    <property type="entry name" value="HTH_10"/>
    <property type="match status" value="1"/>
</dbReference>
<dbReference type="EMBL" id="FOIC01000010">
    <property type="protein sequence ID" value="SET69936.1"/>
    <property type="molecule type" value="Genomic_DNA"/>
</dbReference>
<evidence type="ECO:0000313" key="7">
    <source>
        <dbReference type="Proteomes" id="UP000324021"/>
    </source>
</evidence>
<keyword evidence="2" id="KW-0804">Transcription</keyword>
<sequence length="250" mass="27717">MTDSSRYEKIANIFVATGQRYTERARMAHATLTITMPEEVWIHQLSTAYPESTFRVLAAVPGPESGFALVRITGPTVSAVIEAMAEHPQLTELTVAQQDIHEATVHFEATTPLLLVSSRESGVPIELPIEIVDGEATVEVTGSRERLAKLADQLERFGFQYRIDNVRERLHERQLLSERQLEVVVAAVDAGYYDTPRRCSLTDLAAHLDIAKSTCSETLHRAEEAIIKQFVAELPGAAEHVEVEDRPTSA</sequence>
<protein>
    <submittedName>
        <fullName evidence="4">HTH DNA binding domain-containing protein</fullName>
    </submittedName>
</protein>
<dbReference type="AlphaFoldDB" id="A0A1G6MTK9"/>
<dbReference type="EMBL" id="FMZP01000005">
    <property type="protein sequence ID" value="SDC58938.1"/>
    <property type="molecule type" value="Genomic_DNA"/>
</dbReference>
<evidence type="ECO:0000313" key="4">
    <source>
        <dbReference type="EMBL" id="SDC58938.1"/>
    </source>
</evidence>
<dbReference type="Proteomes" id="UP000199320">
    <property type="component" value="Unassembled WGS sequence"/>
</dbReference>
<accession>A0A1G6MTK9</accession>
<dbReference type="PANTHER" id="PTHR34236:SF1">
    <property type="entry name" value="DIMETHYL SULFOXIDE REDUCTASE TRANSCRIPTIONAL ACTIVATOR"/>
    <property type="match status" value="1"/>
</dbReference>
<evidence type="ECO:0000256" key="2">
    <source>
        <dbReference type="ARBA" id="ARBA00023163"/>
    </source>
</evidence>
<dbReference type="InterPro" id="IPR007050">
    <property type="entry name" value="HTH_bacterioopsin"/>
</dbReference>
<evidence type="ECO:0000259" key="3">
    <source>
        <dbReference type="Pfam" id="PF04967"/>
    </source>
</evidence>
<keyword evidence="1" id="KW-0805">Transcription regulation</keyword>
<evidence type="ECO:0000256" key="1">
    <source>
        <dbReference type="ARBA" id="ARBA00023015"/>
    </source>
</evidence>
<feature type="domain" description="HTH bat-type" evidence="3">
    <location>
        <begin position="176"/>
        <end position="228"/>
    </location>
</feature>
<name>A0A1G6MTK9_9EURY</name>
<proteinExistence type="predicted"/>
<evidence type="ECO:0000313" key="6">
    <source>
        <dbReference type="Proteomes" id="UP000199320"/>
    </source>
</evidence>
<keyword evidence="6" id="KW-1185">Reference proteome</keyword>
<reference evidence="5" key="2">
    <citation type="submission" date="2016-10" db="EMBL/GenBank/DDBJ databases">
        <authorList>
            <person name="de Groot N.N."/>
        </authorList>
    </citation>
    <scope>NUCLEOTIDE SEQUENCE [LARGE SCALE GENOMIC DNA]</scope>
    <source>
        <strain evidence="5">CDM_6</strain>
    </source>
</reference>
<dbReference type="PANTHER" id="PTHR34236">
    <property type="entry name" value="DIMETHYL SULFOXIDE REDUCTASE TRANSCRIPTIONAL ACTIVATOR"/>
    <property type="match status" value="1"/>
</dbReference>
<dbReference type="STRING" id="392421.SAMN04488694_110127"/>
<reference evidence="6 7" key="1">
    <citation type="submission" date="2016-10" db="EMBL/GenBank/DDBJ databases">
        <authorList>
            <person name="Varghese N."/>
            <person name="Submissions S."/>
        </authorList>
    </citation>
    <scope>NUCLEOTIDE SEQUENCE [LARGE SCALE GENOMIC DNA]</scope>
    <source>
        <strain evidence="4 7">CDM_1</strain>
        <strain evidence="6">CDM_6</strain>
    </source>
</reference>
<evidence type="ECO:0000313" key="5">
    <source>
        <dbReference type="EMBL" id="SET69936.1"/>
    </source>
</evidence>
<dbReference type="Proteomes" id="UP000324021">
    <property type="component" value="Unassembled WGS sequence"/>
</dbReference>
<organism evidence="4 7">
    <name type="scientific">Natrinema hispanicum</name>
    <dbReference type="NCBI Taxonomy" id="392421"/>
    <lineage>
        <taxon>Archaea</taxon>
        <taxon>Methanobacteriati</taxon>
        <taxon>Methanobacteriota</taxon>
        <taxon>Stenosarchaea group</taxon>
        <taxon>Halobacteria</taxon>
        <taxon>Halobacteriales</taxon>
        <taxon>Natrialbaceae</taxon>
        <taxon>Natrinema</taxon>
    </lineage>
</organism>